<dbReference type="Proteomes" id="UP000054248">
    <property type="component" value="Unassembled WGS sequence"/>
</dbReference>
<protein>
    <submittedName>
        <fullName evidence="1">Uncharacterized protein</fullName>
    </submittedName>
</protein>
<accession>A0A0C3PWC7</accession>
<dbReference type="PANTHER" id="PTHR34365">
    <property type="entry name" value="ENOLASE (DUF1399)"/>
    <property type="match status" value="1"/>
</dbReference>
<organism evidence="1 2">
    <name type="scientific">Tulasnella calospora MUT 4182</name>
    <dbReference type="NCBI Taxonomy" id="1051891"/>
    <lineage>
        <taxon>Eukaryota</taxon>
        <taxon>Fungi</taxon>
        <taxon>Dikarya</taxon>
        <taxon>Basidiomycota</taxon>
        <taxon>Agaricomycotina</taxon>
        <taxon>Agaricomycetes</taxon>
        <taxon>Cantharellales</taxon>
        <taxon>Tulasnellaceae</taxon>
        <taxon>Tulasnella</taxon>
    </lineage>
</organism>
<dbReference type="HOGENOM" id="CLU_1551385_0_0_1"/>
<gene>
    <name evidence="1" type="ORF">M407DRAFT_56741</name>
</gene>
<reference evidence="2" key="2">
    <citation type="submission" date="2015-01" db="EMBL/GenBank/DDBJ databases">
        <title>Evolutionary Origins and Diversification of the Mycorrhizal Mutualists.</title>
        <authorList>
            <consortium name="DOE Joint Genome Institute"/>
            <consortium name="Mycorrhizal Genomics Consortium"/>
            <person name="Kohler A."/>
            <person name="Kuo A."/>
            <person name="Nagy L.G."/>
            <person name="Floudas D."/>
            <person name="Copeland A."/>
            <person name="Barry K.W."/>
            <person name="Cichocki N."/>
            <person name="Veneault-Fourrey C."/>
            <person name="LaButti K."/>
            <person name="Lindquist E.A."/>
            <person name="Lipzen A."/>
            <person name="Lundell T."/>
            <person name="Morin E."/>
            <person name="Murat C."/>
            <person name="Riley R."/>
            <person name="Ohm R."/>
            <person name="Sun H."/>
            <person name="Tunlid A."/>
            <person name="Henrissat B."/>
            <person name="Grigoriev I.V."/>
            <person name="Hibbett D.S."/>
            <person name="Martin F."/>
        </authorList>
    </citation>
    <scope>NUCLEOTIDE SEQUENCE [LARGE SCALE GENOMIC DNA]</scope>
    <source>
        <strain evidence="2">MUT 4182</strain>
    </source>
</reference>
<dbReference type="AlphaFoldDB" id="A0A0C3PWC7"/>
<evidence type="ECO:0000313" key="2">
    <source>
        <dbReference type="Proteomes" id="UP000054248"/>
    </source>
</evidence>
<dbReference type="PANTHER" id="PTHR34365:SF7">
    <property type="entry name" value="GLYCINE-RICH DOMAIN-CONTAINING PROTEIN 1"/>
    <property type="match status" value="1"/>
</dbReference>
<dbReference type="EMBL" id="KN823228">
    <property type="protein sequence ID" value="KIO19310.1"/>
    <property type="molecule type" value="Genomic_DNA"/>
</dbReference>
<name>A0A0C3PWC7_9AGAM</name>
<proteinExistence type="predicted"/>
<dbReference type="STRING" id="1051891.A0A0C3PWC7"/>
<evidence type="ECO:0000313" key="1">
    <source>
        <dbReference type="EMBL" id="KIO19310.1"/>
    </source>
</evidence>
<keyword evidence="2" id="KW-1185">Reference proteome</keyword>
<sequence length="173" mass="19476">MEPDERYALFLQRAVYRFEQWVARMIGTGDDGEDEVSGQPRRLAPNEVPPLDVIMVWHTYMLNPKTYYEDCLRKLPGLLKIGSFPLLHLAGSIDQETLLPHPPPESRVAAFSSLTGQPFDPPTNTTSEETVTVFCPSCSQANSIPWITYKGDGYAQRGFACACAHCQFEFSRE</sequence>
<dbReference type="InterPro" id="IPR009836">
    <property type="entry name" value="GRDP-like"/>
</dbReference>
<reference evidence="1 2" key="1">
    <citation type="submission" date="2014-04" db="EMBL/GenBank/DDBJ databases">
        <authorList>
            <consortium name="DOE Joint Genome Institute"/>
            <person name="Kuo A."/>
            <person name="Girlanda M."/>
            <person name="Perotto S."/>
            <person name="Kohler A."/>
            <person name="Nagy L.G."/>
            <person name="Floudas D."/>
            <person name="Copeland A."/>
            <person name="Barry K.W."/>
            <person name="Cichocki N."/>
            <person name="Veneault-Fourrey C."/>
            <person name="LaButti K."/>
            <person name="Lindquist E.A."/>
            <person name="Lipzen A."/>
            <person name="Lundell T."/>
            <person name="Morin E."/>
            <person name="Murat C."/>
            <person name="Sun H."/>
            <person name="Tunlid A."/>
            <person name="Henrissat B."/>
            <person name="Grigoriev I.V."/>
            <person name="Hibbett D.S."/>
            <person name="Martin F."/>
            <person name="Nordberg H.P."/>
            <person name="Cantor M.N."/>
            <person name="Hua S.X."/>
        </authorList>
    </citation>
    <scope>NUCLEOTIDE SEQUENCE [LARGE SCALE GENOMIC DNA]</scope>
    <source>
        <strain evidence="1 2">MUT 4182</strain>
    </source>
</reference>
<dbReference type="OrthoDB" id="2684236at2759"/>
<feature type="non-terminal residue" evidence="1">
    <location>
        <position position="173"/>
    </location>
</feature>